<dbReference type="STRING" id="38772.ENSGAGP00000019029"/>
<dbReference type="Ensembl" id="ENSGAGT00000021690.1">
    <property type="protein sequence ID" value="ENSGAGP00000019029.1"/>
    <property type="gene ID" value="ENSGAGG00000014080.1"/>
</dbReference>
<organism evidence="1 2">
    <name type="scientific">Gopherus agassizii</name>
    <name type="common">Agassiz's desert tortoise</name>
    <dbReference type="NCBI Taxonomy" id="38772"/>
    <lineage>
        <taxon>Eukaryota</taxon>
        <taxon>Metazoa</taxon>
        <taxon>Chordata</taxon>
        <taxon>Craniata</taxon>
        <taxon>Vertebrata</taxon>
        <taxon>Euteleostomi</taxon>
        <taxon>Archelosauria</taxon>
        <taxon>Testudinata</taxon>
        <taxon>Testudines</taxon>
        <taxon>Cryptodira</taxon>
        <taxon>Durocryptodira</taxon>
        <taxon>Testudinoidea</taxon>
        <taxon>Testudinidae</taxon>
        <taxon>Gopherus</taxon>
    </lineage>
</organism>
<sequence>MHSCIRKMKSLIPAPSFPKLRPATPWPQWFDRNHWQFWSFMNQNHFLFLILLTGDVLDWASPLLKGHSLVLSNWDAFLQLRSTIFDDSH</sequence>
<dbReference type="Proteomes" id="UP000291020">
    <property type="component" value="Unassembled WGS sequence"/>
</dbReference>
<accession>A0A452HV59</accession>
<evidence type="ECO:0000313" key="1">
    <source>
        <dbReference type="Ensembl" id="ENSGAGP00000019029.1"/>
    </source>
</evidence>
<protein>
    <submittedName>
        <fullName evidence="1">Uncharacterized protein</fullName>
    </submittedName>
</protein>
<evidence type="ECO:0000313" key="2">
    <source>
        <dbReference type="Proteomes" id="UP000291020"/>
    </source>
</evidence>
<name>A0A452HV59_9SAUR</name>
<keyword evidence="2" id="KW-1185">Reference proteome</keyword>
<reference evidence="2" key="1">
    <citation type="journal article" date="2017" name="PLoS ONE">
        <title>The Agassiz's desert tortoise genome provides a resource for the conservation of a threatened species.</title>
        <authorList>
            <person name="Tollis M."/>
            <person name="DeNardo D.F."/>
            <person name="Cornelius J.A."/>
            <person name="Dolby G.A."/>
            <person name="Edwards T."/>
            <person name="Henen B.T."/>
            <person name="Karl A.E."/>
            <person name="Murphy R.W."/>
            <person name="Kusumi K."/>
        </authorList>
    </citation>
    <scope>NUCLEOTIDE SEQUENCE [LARGE SCALE GENOMIC DNA]</scope>
</reference>
<reference evidence="1" key="3">
    <citation type="submission" date="2025-09" db="UniProtKB">
        <authorList>
            <consortium name="Ensembl"/>
        </authorList>
    </citation>
    <scope>IDENTIFICATION</scope>
</reference>
<reference evidence="1" key="2">
    <citation type="submission" date="2025-08" db="UniProtKB">
        <authorList>
            <consortium name="Ensembl"/>
        </authorList>
    </citation>
    <scope>IDENTIFICATION</scope>
</reference>
<proteinExistence type="predicted"/>
<dbReference type="AlphaFoldDB" id="A0A452HV59"/>